<name>A0ABW5S9M0_9FLAO</name>
<proteinExistence type="predicted"/>
<keyword evidence="2" id="KW-1185">Reference proteome</keyword>
<dbReference type="PANTHER" id="PTHR36439">
    <property type="entry name" value="BLL4334 PROTEIN"/>
    <property type="match status" value="1"/>
</dbReference>
<reference evidence="2" key="1">
    <citation type="journal article" date="2019" name="Int. J. Syst. Evol. Microbiol.">
        <title>The Global Catalogue of Microorganisms (GCM) 10K type strain sequencing project: providing services to taxonomists for standard genome sequencing and annotation.</title>
        <authorList>
            <consortium name="The Broad Institute Genomics Platform"/>
            <consortium name="The Broad Institute Genome Sequencing Center for Infectious Disease"/>
            <person name="Wu L."/>
            <person name="Ma J."/>
        </authorList>
    </citation>
    <scope>NUCLEOTIDE SEQUENCE [LARGE SCALE GENOMIC DNA]</scope>
    <source>
        <strain evidence="2">KCTC 42255</strain>
    </source>
</reference>
<dbReference type="SUPFAM" id="SSF160379">
    <property type="entry name" value="SP0830-like"/>
    <property type="match status" value="1"/>
</dbReference>
<dbReference type="Pfam" id="PF08002">
    <property type="entry name" value="DUF1697"/>
    <property type="match status" value="1"/>
</dbReference>
<evidence type="ECO:0000313" key="1">
    <source>
        <dbReference type="EMBL" id="MFD2696453.1"/>
    </source>
</evidence>
<dbReference type="EMBL" id="JBHULZ010000002">
    <property type="protein sequence ID" value="MFD2696453.1"/>
    <property type="molecule type" value="Genomic_DNA"/>
</dbReference>
<organism evidence="1 2">
    <name type="scientific">Mesonia sediminis</name>
    <dbReference type="NCBI Taxonomy" id="1703946"/>
    <lineage>
        <taxon>Bacteria</taxon>
        <taxon>Pseudomonadati</taxon>
        <taxon>Bacteroidota</taxon>
        <taxon>Flavobacteriia</taxon>
        <taxon>Flavobacteriales</taxon>
        <taxon>Flavobacteriaceae</taxon>
        <taxon>Mesonia</taxon>
    </lineage>
</organism>
<dbReference type="PIRSF" id="PIRSF008502">
    <property type="entry name" value="UCP008502"/>
    <property type="match status" value="1"/>
</dbReference>
<evidence type="ECO:0000313" key="2">
    <source>
        <dbReference type="Proteomes" id="UP001597357"/>
    </source>
</evidence>
<dbReference type="Proteomes" id="UP001597357">
    <property type="component" value="Unassembled WGS sequence"/>
</dbReference>
<sequence>MSRVEDKKIALLRGINVGGHRPVRMLDLKQIALDLGYFNIKTYLQSGNLLFQSDASNAQIEQDLSASLAAHYPFDIPVIVRDAAMWNQVVAENPFKGEDFDHKQLHVCFVQKSVPLQALLNPFKEKFAPDRLGCGNRALYIRYDGVSHRSKLNLQFLEKQLGSKCTARNWRSLLKIQSMLT</sequence>
<comment type="caution">
    <text evidence="1">The sequence shown here is derived from an EMBL/GenBank/DDBJ whole genome shotgun (WGS) entry which is preliminary data.</text>
</comment>
<gene>
    <name evidence="1" type="ORF">ACFSQ0_00435</name>
</gene>
<dbReference type="InterPro" id="IPR012545">
    <property type="entry name" value="DUF1697"/>
</dbReference>
<dbReference type="RefSeq" id="WP_379042570.1">
    <property type="nucleotide sequence ID" value="NZ_JBHULZ010000002.1"/>
</dbReference>
<protein>
    <submittedName>
        <fullName evidence="1">DUF1697 domain-containing protein</fullName>
    </submittedName>
</protein>
<dbReference type="PANTHER" id="PTHR36439:SF1">
    <property type="entry name" value="DUF1697 DOMAIN-CONTAINING PROTEIN"/>
    <property type="match status" value="1"/>
</dbReference>
<dbReference type="Gene3D" id="3.30.70.1280">
    <property type="entry name" value="SP0830-like domains"/>
    <property type="match status" value="1"/>
</dbReference>
<accession>A0ABW5S9M0</accession>